<dbReference type="SUPFAM" id="SSF52266">
    <property type="entry name" value="SGNH hydrolase"/>
    <property type="match status" value="1"/>
</dbReference>
<dbReference type="PANTHER" id="PTHR45648:SF22">
    <property type="entry name" value="GDSL LIPASE_ACYLHYDROLASE FAMILY PROTEIN (AFU_ORTHOLOGUE AFUA_4G14700)"/>
    <property type="match status" value="1"/>
</dbReference>
<organism evidence="2 3">
    <name type="scientific">Bradyrhizobium commune</name>
    <dbReference type="NCBI Taxonomy" id="83627"/>
    <lineage>
        <taxon>Bacteria</taxon>
        <taxon>Pseudomonadati</taxon>
        <taxon>Pseudomonadota</taxon>
        <taxon>Alphaproteobacteria</taxon>
        <taxon>Hyphomicrobiales</taxon>
        <taxon>Nitrobacteraceae</taxon>
        <taxon>Bradyrhizobium</taxon>
    </lineage>
</organism>
<dbReference type="PANTHER" id="PTHR45648">
    <property type="entry name" value="GDSL LIPASE/ACYLHYDROLASE FAMILY PROTEIN (AFU_ORTHOLOGUE AFUA_4G14700)"/>
    <property type="match status" value="1"/>
</dbReference>
<dbReference type="GO" id="GO:0005509">
    <property type="term" value="F:calcium ion binding"/>
    <property type="evidence" value="ECO:0007669"/>
    <property type="project" value="InterPro"/>
</dbReference>
<dbReference type="Pfam" id="PF00657">
    <property type="entry name" value="Lipase_GDSL"/>
    <property type="match status" value="1"/>
</dbReference>
<proteinExistence type="predicted"/>
<dbReference type="CDD" id="cd01846">
    <property type="entry name" value="fatty_acyltransferase_like"/>
    <property type="match status" value="1"/>
</dbReference>
<dbReference type="Gene3D" id="3.40.50.1110">
    <property type="entry name" value="SGNH hydrolase"/>
    <property type="match status" value="1"/>
</dbReference>
<dbReference type="InterPro" id="IPR036514">
    <property type="entry name" value="SGNH_hydro_sf"/>
</dbReference>
<accession>A0A7S9H1U6</accession>
<sequence>MRRDQHHNSTLVVFGDSLSDNGNLFNLIGLPQPPDWDGRFSNGPNYAEQLASLLHMRLDDRAYGFAEASDTSPSLLVNHVPPHAINLSYQVAQYIAELDGHKPPADATALINIGSNDYDSFFLNDGNPADLPAFVQNVIGSVDAAINALTDAGFKHIILYTLPDFGLTPNAQAEGPAVVAAVHAVDLVNNAALAQLAASHSNVHLVDAFQLTEAFAADPKTFGFNNDLTVTWTAQLATGTHQFAPNELAFFDGEHPTSAAHGVLAAFSDAVLTSDTAQFLDGTQSVIHAGGGDNFVFATPLDPTRSGLNDNYTIYGGAGDDIIFAGEGNVTVHGGTGNDLIWAGAGNATLDGGSGHDVLETGSTGVNKLIGGSDGDALIVNRAGTNALFGGTGNDLFVLKESASLVKPDGSFTFGQQMVSGGGGHDTLRFIINDQNPTAERAFLAEFARIETAFDQAAKHGHAGSFDIDGLHVTGTERIELQIDSVSTDPSTPYLITHAIAAADGHGGEVSNSLGHLLQTAEQWNLLTV</sequence>
<reference evidence="2 3" key="1">
    <citation type="submission" date="2020-09" db="EMBL/GenBank/DDBJ databases">
        <title>Complete genomes of bradyrhizobia occurring on native shrubby legumes in Australia.</title>
        <authorList>
            <person name="Lafay B."/>
        </authorList>
    </citation>
    <scope>NUCLEOTIDE SEQUENCE [LARGE SCALE GENOMIC DNA]</scope>
    <source>
        <strain evidence="2 3">BDV5040</strain>
    </source>
</reference>
<dbReference type="RefSeq" id="WP_195803857.1">
    <property type="nucleotide sequence ID" value="NZ_CP061379.1"/>
</dbReference>
<dbReference type="Pfam" id="PF00353">
    <property type="entry name" value="HemolysinCabind"/>
    <property type="match status" value="2"/>
</dbReference>
<evidence type="ECO:0000313" key="2">
    <source>
        <dbReference type="EMBL" id="QPF94365.1"/>
    </source>
</evidence>
<keyword evidence="3" id="KW-1185">Reference proteome</keyword>
<dbReference type="InterPro" id="IPR011049">
    <property type="entry name" value="Serralysin-like_metalloprot_C"/>
</dbReference>
<dbReference type="PRINTS" id="PR00313">
    <property type="entry name" value="CABNDNGRPT"/>
</dbReference>
<dbReference type="InterPro" id="IPR001343">
    <property type="entry name" value="Hemolysn_Ca-bd"/>
</dbReference>
<dbReference type="Proteomes" id="UP000594621">
    <property type="component" value="Chromosome"/>
</dbReference>
<dbReference type="InterPro" id="IPR051058">
    <property type="entry name" value="GDSL_Est/Lipase"/>
</dbReference>
<gene>
    <name evidence="2" type="ORF">IC761_14285</name>
</gene>
<protein>
    <submittedName>
        <fullName evidence="2">Uncharacterized protein</fullName>
    </submittedName>
</protein>
<dbReference type="AlphaFoldDB" id="A0A7S9H1U6"/>
<dbReference type="KEGG" id="bcou:IC761_14285"/>
<dbReference type="InterPro" id="IPR001087">
    <property type="entry name" value="GDSL"/>
</dbReference>
<dbReference type="GO" id="GO:0016788">
    <property type="term" value="F:hydrolase activity, acting on ester bonds"/>
    <property type="evidence" value="ECO:0007669"/>
    <property type="project" value="InterPro"/>
</dbReference>
<dbReference type="SUPFAM" id="SSF51120">
    <property type="entry name" value="beta-Roll"/>
    <property type="match status" value="2"/>
</dbReference>
<dbReference type="Gene3D" id="2.150.10.10">
    <property type="entry name" value="Serralysin-like metalloprotease, C-terminal"/>
    <property type="match status" value="1"/>
</dbReference>
<name>A0A7S9H1U6_9BRAD</name>
<evidence type="ECO:0000256" key="1">
    <source>
        <dbReference type="ARBA" id="ARBA00022801"/>
    </source>
</evidence>
<evidence type="ECO:0000313" key="3">
    <source>
        <dbReference type="Proteomes" id="UP000594621"/>
    </source>
</evidence>
<dbReference type="EMBL" id="CP061379">
    <property type="protein sequence ID" value="QPF94365.1"/>
    <property type="molecule type" value="Genomic_DNA"/>
</dbReference>
<keyword evidence="1" id="KW-0378">Hydrolase</keyword>